<evidence type="ECO:0000313" key="8">
    <source>
        <dbReference type="EMBL" id="TLD96005.1"/>
    </source>
</evidence>
<reference evidence="7 10" key="4">
    <citation type="submission" date="2019-12" db="EMBL/GenBank/DDBJ databases">
        <title>Multi-Generational Helicobacter saguini Isolates.</title>
        <authorList>
            <person name="Mannion A."/>
            <person name="Shen Z."/>
            <person name="Fox J.G."/>
        </authorList>
    </citation>
    <scope>NUCLEOTIDE SEQUENCE [LARGE SCALE GENOMIC DNA]</scope>
    <source>
        <strain evidence="7">16-048</strain>
        <strain evidence="10">16-048 (F4)</strain>
    </source>
</reference>
<feature type="transmembrane region" description="Helical" evidence="5">
    <location>
        <begin position="70"/>
        <end position="88"/>
    </location>
</feature>
<evidence type="ECO:0000256" key="2">
    <source>
        <dbReference type="ARBA" id="ARBA00022692"/>
    </source>
</evidence>
<keyword evidence="9" id="KW-1185">Reference proteome</keyword>
<gene>
    <name evidence="7" type="ORF">DCO61_00245</name>
    <name evidence="8" type="ORF">LS64_000920</name>
</gene>
<protein>
    <submittedName>
        <fullName evidence="7">NINE protein</fullName>
    </submittedName>
    <submittedName>
        <fullName evidence="8">TM2 domain-containing protein</fullName>
    </submittedName>
</protein>
<dbReference type="Proteomes" id="UP000029714">
    <property type="component" value="Unassembled WGS sequence"/>
</dbReference>
<name>A0A347W0Y4_9HELI</name>
<dbReference type="EMBL" id="QBIU01000001">
    <property type="protein sequence ID" value="MWV68500.1"/>
    <property type="molecule type" value="Genomic_DNA"/>
</dbReference>
<comment type="caution">
    <text evidence="8">The sequence shown here is derived from an EMBL/GenBank/DDBJ whole genome shotgun (WGS) entry which is preliminary data.</text>
</comment>
<keyword evidence="2 5" id="KW-0812">Transmembrane</keyword>
<evidence type="ECO:0000256" key="5">
    <source>
        <dbReference type="SAM" id="Phobius"/>
    </source>
</evidence>
<feature type="domain" description="TM2" evidence="6">
    <location>
        <begin position="37"/>
        <end position="85"/>
    </location>
</feature>
<dbReference type="STRING" id="1548018.LS64_03810"/>
<dbReference type="Proteomes" id="UP000477070">
    <property type="component" value="Unassembled WGS sequence"/>
</dbReference>
<reference evidence="8 9" key="1">
    <citation type="journal article" date="2014" name="Genome Announc.">
        <title>Draft genome sequences of eight enterohepatic helicobacter species isolated from both laboratory and wild rodents.</title>
        <authorList>
            <person name="Sheh A."/>
            <person name="Shen Z."/>
            <person name="Fox J.G."/>
        </authorList>
    </citation>
    <scope>NUCLEOTIDE SEQUENCE [LARGE SCALE GENOMIC DNA]</scope>
    <source>
        <strain evidence="8 9">MIT 97-6194</strain>
    </source>
</reference>
<keyword evidence="4 5" id="KW-0472">Membrane</keyword>
<evidence type="ECO:0000313" key="9">
    <source>
        <dbReference type="Proteomes" id="UP000029714"/>
    </source>
</evidence>
<reference evidence="8 9" key="2">
    <citation type="journal article" date="2016" name="Infect. Immun.">
        <title>Helicobacter saguini, a Novel Helicobacter Isolated from Cotton-Top Tamarins with Ulcerative Colitis, Has Proinflammatory Properties and Induces Typhlocolitis and Dysplasia in Gnotobiotic IL-10-/- Mice.</title>
        <authorList>
            <person name="Shen Z."/>
            <person name="Mannion A."/>
            <person name="Whary M.T."/>
            <person name="Muthupalani S."/>
            <person name="Sheh A."/>
            <person name="Feng Y."/>
            <person name="Gong G."/>
            <person name="Vandamme P."/>
            <person name="Holcombe H.R."/>
            <person name="Paster B.J."/>
            <person name="Fox J.G."/>
        </authorList>
    </citation>
    <scope>NUCLEOTIDE SEQUENCE [LARGE SCALE GENOMIC DNA]</scope>
    <source>
        <strain evidence="8 9">MIT 97-6194</strain>
    </source>
</reference>
<reference evidence="8" key="3">
    <citation type="submission" date="2018-04" db="EMBL/GenBank/DDBJ databases">
        <authorList>
            <person name="Sheh A."/>
            <person name="Shen Z."/>
            <person name="Mannion A.J."/>
            <person name="Fox J.G."/>
        </authorList>
    </citation>
    <scope>NUCLEOTIDE SEQUENCE</scope>
    <source>
        <strain evidence="8">MIT 97-6194</strain>
    </source>
</reference>
<comment type="subcellular location">
    <subcellularLocation>
        <location evidence="1">Membrane</location>
        <topology evidence="1">Multi-pass membrane protein</topology>
    </subcellularLocation>
</comment>
<sequence length="107" mass="12032">MNVWQDKVPSESVLTLQQSLENISDDKIASLSAIPLKSPILGLVFGLLWGIFGVDRFYKGDIGLGIAKLCLSWLTLGVWCFIDFFLVWKGIKKDNLNKIMQSIQCLK</sequence>
<keyword evidence="3 5" id="KW-1133">Transmembrane helix</keyword>
<dbReference type="Pfam" id="PF05154">
    <property type="entry name" value="TM2"/>
    <property type="match status" value="1"/>
</dbReference>
<evidence type="ECO:0000313" key="7">
    <source>
        <dbReference type="EMBL" id="MWV68500.1"/>
    </source>
</evidence>
<organism evidence="8 9">
    <name type="scientific">Helicobacter saguini</name>
    <dbReference type="NCBI Taxonomy" id="1548018"/>
    <lineage>
        <taxon>Bacteria</taxon>
        <taxon>Pseudomonadati</taxon>
        <taxon>Campylobacterota</taxon>
        <taxon>Epsilonproteobacteria</taxon>
        <taxon>Campylobacterales</taxon>
        <taxon>Helicobacteraceae</taxon>
        <taxon>Helicobacter</taxon>
    </lineage>
</organism>
<evidence type="ECO:0000313" key="10">
    <source>
        <dbReference type="Proteomes" id="UP000477070"/>
    </source>
</evidence>
<evidence type="ECO:0000259" key="6">
    <source>
        <dbReference type="Pfam" id="PF05154"/>
    </source>
</evidence>
<evidence type="ECO:0000256" key="1">
    <source>
        <dbReference type="ARBA" id="ARBA00004141"/>
    </source>
</evidence>
<accession>A0A347W0Y4</accession>
<dbReference type="GO" id="GO:0016020">
    <property type="term" value="C:membrane"/>
    <property type="evidence" value="ECO:0007669"/>
    <property type="project" value="UniProtKB-SubCell"/>
</dbReference>
<proteinExistence type="predicted"/>
<dbReference type="InterPro" id="IPR007829">
    <property type="entry name" value="TM2"/>
</dbReference>
<feature type="transmembrane region" description="Helical" evidence="5">
    <location>
        <begin position="40"/>
        <end position="58"/>
    </location>
</feature>
<dbReference type="AlphaFoldDB" id="A0A347W0Y4"/>
<dbReference type="OrthoDB" id="5326257at2"/>
<dbReference type="EMBL" id="JRMP02000001">
    <property type="protein sequence ID" value="TLD96005.1"/>
    <property type="molecule type" value="Genomic_DNA"/>
</dbReference>
<evidence type="ECO:0000256" key="4">
    <source>
        <dbReference type="ARBA" id="ARBA00023136"/>
    </source>
</evidence>
<evidence type="ECO:0000256" key="3">
    <source>
        <dbReference type="ARBA" id="ARBA00022989"/>
    </source>
</evidence>